<proteinExistence type="inferred from homology"/>
<reference evidence="10 11" key="1">
    <citation type="submission" date="2015-11" db="EMBL/GenBank/DDBJ databases">
        <title>Expanding the genomic diversity of Burkholderia species for the development of highly accurate diagnostics.</title>
        <authorList>
            <person name="Sahl J."/>
            <person name="Keim P."/>
            <person name="Wagner D."/>
        </authorList>
    </citation>
    <scope>NUCLEOTIDE SEQUENCE [LARGE SCALE GENOMIC DNA]</scope>
    <source>
        <strain evidence="10 11">MSMB2058</strain>
    </source>
</reference>
<dbReference type="GO" id="GO:0005886">
    <property type="term" value="C:plasma membrane"/>
    <property type="evidence" value="ECO:0007669"/>
    <property type="project" value="UniProtKB-SubCell"/>
</dbReference>
<sequence length="404" mass="43021">MTERQSDRYGPRLRHVLVEPFDNLRLLRSRALLALLGIAVGCASVVCLLNIGHNAANEVIRTFKGLGSNIMVASFNAPPGIRLPRGPATLDMHAATQALPGIQHIAPVIVSAMSARLDGRTVNASVVGTTSDLRNVLKLSVARGRFLSRYDRQSTYAVVGAKAFSELNRSGRPISVGDRIALDNYTFEIVGVLAEQGANPMIPVPLDEGILIPIEGMRRIVPAPEINTLIAVGRQTETLQNDAAALRDYLTPLARGRDVQVQVAQQLLDGLAQQNRTFSWLLLGLGIISLLIGGIGVMNVMLMSVAERRREIGVRMALGARPRDIATLFVLEAAMLAVAGALAGAAVGLAGSWLFAKLSGWAFSLSAPSLPLGIASSLGTGVFFGLHPALMAARLEPVRALRDD</sequence>
<keyword evidence="5 7" id="KW-0472">Membrane</keyword>
<feature type="transmembrane region" description="Helical" evidence="7">
    <location>
        <begin position="325"/>
        <end position="350"/>
    </location>
</feature>
<comment type="caution">
    <text evidence="10">The sequence shown here is derived from an EMBL/GenBank/DDBJ whole genome shotgun (WGS) entry which is preliminary data.</text>
</comment>
<feature type="transmembrane region" description="Helical" evidence="7">
    <location>
        <begin position="280"/>
        <end position="305"/>
    </location>
</feature>
<evidence type="ECO:0000313" key="10">
    <source>
        <dbReference type="EMBL" id="KVM38797.1"/>
    </source>
</evidence>
<feature type="transmembrane region" description="Helical" evidence="7">
    <location>
        <begin position="31"/>
        <end position="51"/>
    </location>
</feature>
<dbReference type="InterPro" id="IPR050250">
    <property type="entry name" value="Macrolide_Exporter_MacB"/>
</dbReference>
<dbReference type="Pfam" id="PF02687">
    <property type="entry name" value="FtsX"/>
    <property type="match status" value="1"/>
</dbReference>
<dbReference type="GO" id="GO:0022857">
    <property type="term" value="F:transmembrane transporter activity"/>
    <property type="evidence" value="ECO:0007669"/>
    <property type="project" value="TreeGrafter"/>
</dbReference>
<evidence type="ECO:0000256" key="3">
    <source>
        <dbReference type="ARBA" id="ARBA00022692"/>
    </source>
</evidence>
<dbReference type="Proteomes" id="UP000061665">
    <property type="component" value="Unassembled WGS sequence"/>
</dbReference>
<organism evidence="10 11">
    <name type="scientific">Burkholderia ubonensis</name>
    <dbReference type="NCBI Taxonomy" id="101571"/>
    <lineage>
        <taxon>Bacteria</taxon>
        <taxon>Pseudomonadati</taxon>
        <taxon>Pseudomonadota</taxon>
        <taxon>Betaproteobacteria</taxon>
        <taxon>Burkholderiales</taxon>
        <taxon>Burkholderiaceae</taxon>
        <taxon>Burkholderia</taxon>
        <taxon>Burkholderia cepacia complex</taxon>
    </lineage>
</organism>
<dbReference type="RefSeq" id="WP_059725593.1">
    <property type="nucleotide sequence ID" value="NZ_LOYI01000087.1"/>
</dbReference>
<comment type="similarity">
    <text evidence="6">Belongs to the ABC-4 integral membrane protein family.</text>
</comment>
<dbReference type="InterPro" id="IPR025857">
    <property type="entry name" value="MacB_PCD"/>
</dbReference>
<evidence type="ECO:0000313" key="11">
    <source>
        <dbReference type="Proteomes" id="UP000061665"/>
    </source>
</evidence>
<name>A0AB73G983_9BURK</name>
<dbReference type="EMBL" id="LOZE01000019">
    <property type="protein sequence ID" value="KVM38797.1"/>
    <property type="molecule type" value="Genomic_DNA"/>
</dbReference>
<dbReference type="AlphaFoldDB" id="A0AB73G983"/>
<protein>
    <submittedName>
        <fullName evidence="10">ABC transporter permease</fullName>
    </submittedName>
</protein>
<keyword evidence="3 7" id="KW-0812">Transmembrane</keyword>
<evidence type="ECO:0000256" key="2">
    <source>
        <dbReference type="ARBA" id="ARBA00022475"/>
    </source>
</evidence>
<evidence type="ECO:0000259" key="9">
    <source>
        <dbReference type="Pfam" id="PF12704"/>
    </source>
</evidence>
<evidence type="ECO:0000259" key="8">
    <source>
        <dbReference type="Pfam" id="PF02687"/>
    </source>
</evidence>
<dbReference type="PANTHER" id="PTHR30572">
    <property type="entry name" value="MEMBRANE COMPONENT OF TRANSPORTER-RELATED"/>
    <property type="match status" value="1"/>
</dbReference>
<accession>A0AB73G983</accession>
<feature type="domain" description="MacB-like periplasmic core" evidence="9">
    <location>
        <begin position="32"/>
        <end position="246"/>
    </location>
</feature>
<evidence type="ECO:0000256" key="5">
    <source>
        <dbReference type="ARBA" id="ARBA00023136"/>
    </source>
</evidence>
<gene>
    <name evidence="10" type="ORF">WJ53_27075</name>
</gene>
<keyword evidence="4 7" id="KW-1133">Transmembrane helix</keyword>
<dbReference type="Pfam" id="PF12704">
    <property type="entry name" value="MacB_PCD"/>
    <property type="match status" value="1"/>
</dbReference>
<evidence type="ECO:0000256" key="1">
    <source>
        <dbReference type="ARBA" id="ARBA00004651"/>
    </source>
</evidence>
<evidence type="ECO:0000256" key="6">
    <source>
        <dbReference type="ARBA" id="ARBA00038076"/>
    </source>
</evidence>
<evidence type="ECO:0000256" key="7">
    <source>
        <dbReference type="SAM" id="Phobius"/>
    </source>
</evidence>
<dbReference type="InterPro" id="IPR003838">
    <property type="entry name" value="ABC3_permease_C"/>
</dbReference>
<comment type="subcellular location">
    <subcellularLocation>
        <location evidence="1">Cell membrane</location>
        <topology evidence="1">Multi-pass membrane protein</topology>
    </subcellularLocation>
</comment>
<evidence type="ECO:0000256" key="4">
    <source>
        <dbReference type="ARBA" id="ARBA00022989"/>
    </source>
</evidence>
<keyword evidence="2" id="KW-1003">Cell membrane</keyword>
<dbReference type="PANTHER" id="PTHR30572:SF4">
    <property type="entry name" value="ABC TRANSPORTER PERMEASE YTRF"/>
    <property type="match status" value="1"/>
</dbReference>
<feature type="transmembrane region" description="Helical" evidence="7">
    <location>
        <begin position="370"/>
        <end position="393"/>
    </location>
</feature>
<feature type="domain" description="ABC3 transporter permease C-terminal" evidence="8">
    <location>
        <begin position="285"/>
        <end position="397"/>
    </location>
</feature>